<feature type="region of interest" description="Disordered" evidence="1">
    <location>
        <begin position="499"/>
        <end position="553"/>
    </location>
</feature>
<feature type="compositionally biased region" description="Basic and acidic residues" evidence="1">
    <location>
        <begin position="213"/>
        <end position="224"/>
    </location>
</feature>
<name>A0A151J037_9HYME</name>
<proteinExistence type="predicted"/>
<reference evidence="2 3" key="1">
    <citation type="submission" date="2015-09" db="EMBL/GenBank/DDBJ databases">
        <title>Trachymyrmex cornetzi WGS genome.</title>
        <authorList>
            <person name="Nygaard S."/>
            <person name="Hu H."/>
            <person name="Boomsma J."/>
            <person name="Zhang G."/>
        </authorList>
    </citation>
    <scope>NUCLEOTIDE SEQUENCE [LARGE SCALE GENOMIC DNA]</scope>
    <source>
        <strain evidence="2">Tcor2-1</strain>
        <tissue evidence="2">Whole body</tissue>
    </source>
</reference>
<dbReference type="Proteomes" id="UP000078492">
    <property type="component" value="Unassembled WGS sequence"/>
</dbReference>
<dbReference type="STRING" id="471704.A0A151J037"/>
<feature type="region of interest" description="Disordered" evidence="1">
    <location>
        <begin position="302"/>
        <end position="330"/>
    </location>
</feature>
<evidence type="ECO:0000313" key="2">
    <source>
        <dbReference type="EMBL" id="KYN14799.1"/>
    </source>
</evidence>
<organism evidence="2 3">
    <name type="scientific">Trachymyrmex cornetzi</name>
    <dbReference type="NCBI Taxonomy" id="471704"/>
    <lineage>
        <taxon>Eukaryota</taxon>
        <taxon>Metazoa</taxon>
        <taxon>Ecdysozoa</taxon>
        <taxon>Arthropoda</taxon>
        <taxon>Hexapoda</taxon>
        <taxon>Insecta</taxon>
        <taxon>Pterygota</taxon>
        <taxon>Neoptera</taxon>
        <taxon>Endopterygota</taxon>
        <taxon>Hymenoptera</taxon>
        <taxon>Apocrita</taxon>
        <taxon>Aculeata</taxon>
        <taxon>Formicoidea</taxon>
        <taxon>Formicidae</taxon>
        <taxon>Myrmicinae</taxon>
        <taxon>Trachymyrmex</taxon>
    </lineage>
</organism>
<dbReference type="AlphaFoldDB" id="A0A151J037"/>
<feature type="compositionally biased region" description="Basic and acidic residues" evidence="1">
    <location>
        <begin position="499"/>
        <end position="512"/>
    </location>
</feature>
<protein>
    <submittedName>
        <fullName evidence="2">Uncharacterized protein</fullName>
    </submittedName>
</protein>
<feature type="region of interest" description="Disordered" evidence="1">
    <location>
        <begin position="1"/>
        <end position="21"/>
    </location>
</feature>
<gene>
    <name evidence="2" type="ORF">ALC57_12991</name>
</gene>
<dbReference type="EMBL" id="KQ980654">
    <property type="protein sequence ID" value="KYN14799.1"/>
    <property type="molecule type" value="Genomic_DNA"/>
</dbReference>
<feature type="compositionally biased region" description="Basic and acidic residues" evidence="1">
    <location>
        <begin position="423"/>
        <end position="434"/>
    </location>
</feature>
<feature type="compositionally biased region" description="Polar residues" evidence="1">
    <location>
        <begin position="79"/>
        <end position="95"/>
    </location>
</feature>
<evidence type="ECO:0000256" key="1">
    <source>
        <dbReference type="SAM" id="MobiDB-lite"/>
    </source>
</evidence>
<feature type="region of interest" description="Disordered" evidence="1">
    <location>
        <begin position="410"/>
        <end position="486"/>
    </location>
</feature>
<feature type="compositionally biased region" description="Low complexity" evidence="1">
    <location>
        <begin position="145"/>
        <end position="158"/>
    </location>
</feature>
<keyword evidence="3" id="KW-1185">Reference proteome</keyword>
<feature type="compositionally biased region" description="Basic and acidic residues" evidence="1">
    <location>
        <begin position="524"/>
        <end position="538"/>
    </location>
</feature>
<feature type="compositionally biased region" description="Low complexity" evidence="1">
    <location>
        <begin position="96"/>
        <end position="109"/>
    </location>
</feature>
<feature type="compositionally biased region" description="Polar residues" evidence="1">
    <location>
        <begin position="466"/>
        <end position="476"/>
    </location>
</feature>
<feature type="region of interest" description="Disordered" evidence="1">
    <location>
        <begin position="124"/>
        <end position="289"/>
    </location>
</feature>
<feature type="compositionally biased region" description="Polar residues" evidence="1">
    <location>
        <begin position="304"/>
        <end position="313"/>
    </location>
</feature>
<feature type="compositionally biased region" description="Basic and acidic residues" evidence="1">
    <location>
        <begin position="179"/>
        <end position="189"/>
    </location>
</feature>
<evidence type="ECO:0000313" key="3">
    <source>
        <dbReference type="Proteomes" id="UP000078492"/>
    </source>
</evidence>
<feature type="region of interest" description="Disordered" evidence="1">
    <location>
        <begin position="73"/>
        <end position="109"/>
    </location>
</feature>
<accession>A0A151J037</accession>
<sequence length="611" mass="65871">MADPQVQAVDAACPSTRGSLSKCNTVSNWVPPAKVTTRLVETVGGPDKRRAATMGSRQLTLPFTATPSPITRINERKSTTPTSRSASYATVTADPSTRSTTSSTTARSKTVVKSAAPIVLSREARRSGDAAATRKSPTTATVSKPRVVSVEVNPVKPVHAPSHPLQRTPPVAGSSRQPVMKEKCGEGAFKKLPANKEQPISSRTRRATSMPAEKSDTTRRERVSPHPPRHIGNYISLTSPGEEGTQFQPGGVGRLSLRRKKATGPPPMTTSNEGMVTRSRRLTSSPVEKSVTEARLLALDRPSSRATGNSTSPIVGALTPASDHQRQSIGKPRRDTYIFLAGDVATDDAHHLHGDDDHLWKPNYIHGLHRWRGEATNTSNLLPQGSILPIGEKRTSPCVAVTSLPTGGFNKSPFIQPRPMIPEPERGPEVRRQEGAASRTPIVEGDKQWGGQWTARRRAKRRQQINDRSPSNSESPPTAGPSRSPRIAPLSALIAASTNHHDQSLNVSRKDSNICSEKTPPLGAERRRRETSPEDRAGGDVGHGTGTKVSAERPSAPVYVRGVMSRRGAAASPTVPPRVDRSLATISVFNLSFRLYDTQNSPFLTVHSKIP</sequence>